<dbReference type="InterPro" id="IPR001841">
    <property type="entry name" value="Znf_RING"/>
</dbReference>
<evidence type="ECO:0000256" key="3">
    <source>
        <dbReference type="ARBA" id="ARBA00022833"/>
    </source>
</evidence>
<dbReference type="GO" id="GO:0005634">
    <property type="term" value="C:nucleus"/>
    <property type="evidence" value="ECO:0007669"/>
    <property type="project" value="TreeGrafter"/>
</dbReference>
<keyword evidence="5" id="KW-0472">Membrane</keyword>
<keyword evidence="8" id="KW-1185">Reference proteome</keyword>
<dbReference type="OMA" id="RNEAVFK"/>
<accession>A0A8S1WD64</accession>
<comment type="caution">
    <text evidence="7">The sequence shown here is derived from an EMBL/GenBank/DDBJ whole genome shotgun (WGS) entry which is preliminary data.</text>
</comment>
<dbReference type="Pfam" id="PF13639">
    <property type="entry name" value="zf-RING_2"/>
    <property type="match status" value="1"/>
</dbReference>
<keyword evidence="5" id="KW-1133">Transmembrane helix</keyword>
<dbReference type="PANTHER" id="PTHR45931">
    <property type="entry name" value="SI:CH211-59O9.10"/>
    <property type="match status" value="1"/>
</dbReference>
<keyword evidence="1" id="KW-0479">Metal-binding</keyword>
<evidence type="ECO:0000256" key="2">
    <source>
        <dbReference type="ARBA" id="ARBA00022771"/>
    </source>
</evidence>
<sequence>MLFLFQFNQALKNETVINKLSQINLNFCVNLVHKLLYLTFTKKKFSLELNKILQLIQVGLKLMQQISPEEQLTDQQIINMIQFENQMAQSTANMQAFRSNQIIVFKSLRNEAVFKLMFSFIELLLLFLALGFLPEPCLDTSLREFFILAIIVNALQAFQMLYLLLIIWDDLGEINSSETENRLPYPEYSFASTKYLSDAISDYHNCYKFIKYLTILLDVVVFVFTQVELYKNLHGACTIGESEFDFTWGVAFTYLILRYITLGIPILIFVIYVVVLPFAYCINIQSLQKINKTGASQENLNKLKVETVGLDKISDDNECVICLSEFIEGEEFVRLDCHPYHVYHKGCISDWLKARLECPKCRQPVKFD</sequence>
<evidence type="ECO:0000256" key="5">
    <source>
        <dbReference type="SAM" id="Phobius"/>
    </source>
</evidence>
<feature type="transmembrane region" description="Helical" evidence="5">
    <location>
        <begin position="145"/>
        <end position="168"/>
    </location>
</feature>
<evidence type="ECO:0000256" key="1">
    <source>
        <dbReference type="ARBA" id="ARBA00022723"/>
    </source>
</evidence>
<dbReference type="GO" id="GO:0006511">
    <property type="term" value="P:ubiquitin-dependent protein catabolic process"/>
    <property type="evidence" value="ECO:0007669"/>
    <property type="project" value="TreeGrafter"/>
</dbReference>
<feature type="domain" description="RING-type" evidence="6">
    <location>
        <begin position="319"/>
        <end position="362"/>
    </location>
</feature>
<dbReference type="Proteomes" id="UP000683925">
    <property type="component" value="Unassembled WGS sequence"/>
</dbReference>
<dbReference type="GO" id="GO:0061630">
    <property type="term" value="F:ubiquitin protein ligase activity"/>
    <property type="evidence" value="ECO:0007669"/>
    <property type="project" value="TreeGrafter"/>
</dbReference>
<dbReference type="InterPro" id="IPR051834">
    <property type="entry name" value="RING_finger_E3_ligase"/>
</dbReference>
<dbReference type="EMBL" id="CAJJDP010000087">
    <property type="protein sequence ID" value="CAD8186562.1"/>
    <property type="molecule type" value="Genomic_DNA"/>
</dbReference>
<reference evidence="7" key="1">
    <citation type="submission" date="2021-01" db="EMBL/GenBank/DDBJ databases">
        <authorList>
            <consortium name="Genoscope - CEA"/>
            <person name="William W."/>
        </authorList>
    </citation>
    <scope>NUCLEOTIDE SEQUENCE</scope>
</reference>
<keyword evidence="2 4" id="KW-0863">Zinc-finger</keyword>
<dbReference type="GO" id="GO:0008270">
    <property type="term" value="F:zinc ion binding"/>
    <property type="evidence" value="ECO:0007669"/>
    <property type="project" value="UniProtKB-KW"/>
</dbReference>
<feature type="transmembrane region" description="Helical" evidence="5">
    <location>
        <begin position="256"/>
        <end position="282"/>
    </location>
</feature>
<evidence type="ECO:0000313" key="7">
    <source>
        <dbReference type="EMBL" id="CAD8186562.1"/>
    </source>
</evidence>
<dbReference type="CDD" id="cd16448">
    <property type="entry name" value="RING-H2"/>
    <property type="match status" value="1"/>
</dbReference>
<dbReference type="PROSITE" id="PS50089">
    <property type="entry name" value="ZF_RING_2"/>
    <property type="match status" value="1"/>
</dbReference>
<gene>
    <name evidence="7" type="ORF">POCTA_138.1.T0880095</name>
</gene>
<dbReference type="PANTHER" id="PTHR45931:SF3">
    <property type="entry name" value="RING ZINC FINGER-CONTAINING PROTEIN"/>
    <property type="match status" value="1"/>
</dbReference>
<organism evidence="7 8">
    <name type="scientific">Paramecium octaurelia</name>
    <dbReference type="NCBI Taxonomy" id="43137"/>
    <lineage>
        <taxon>Eukaryota</taxon>
        <taxon>Sar</taxon>
        <taxon>Alveolata</taxon>
        <taxon>Ciliophora</taxon>
        <taxon>Intramacronucleata</taxon>
        <taxon>Oligohymenophorea</taxon>
        <taxon>Peniculida</taxon>
        <taxon>Parameciidae</taxon>
        <taxon>Paramecium</taxon>
    </lineage>
</organism>
<evidence type="ECO:0000313" key="8">
    <source>
        <dbReference type="Proteomes" id="UP000683925"/>
    </source>
</evidence>
<keyword evidence="5" id="KW-0812">Transmembrane</keyword>
<keyword evidence="3" id="KW-0862">Zinc</keyword>
<evidence type="ECO:0000256" key="4">
    <source>
        <dbReference type="PROSITE-ProRule" id="PRU00175"/>
    </source>
</evidence>
<protein>
    <recommendedName>
        <fullName evidence="6">RING-type domain-containing protein</fullName>
    </recommendedName>
</protein>
<dbReference type="AlphaFoldDB" id="A0A8S1WD64"/>
<feature type="transmembrane region" description="Helical" evidence="5">
    <location>
        <begin position="112"/>
        <end position="133"/>
    </location>
</feature>
<dbReference type="OrthoDB" id="303908at2759"/>
<evidence type="ECO:0000259" key="6">
    <source>
        <dbReference type="PROSITE" id="PS50089"/>
    </source>
</evidence>
<name>A0A8S1WD64_PAROT</name>
<proteinExistence type="predicted"/>